<keyword evidence="2" id="KW-0732">Signal</keyword>
<feature type="signal peptide" evidence="2">
    <location>
        <begin position="1"/>
        <end position="32"/>
    </location>
</feature>
<evidence type="ECO:0000256" key="1">
    <source>
        <dbReference type="SAM" id="MobiDB-lite"/>
    </source>
</evidence>
<dbReference type="RefSeq" id="WP_329509403.1">
    <property type="nucleotide sequence ID" value="NZ_BAAAYZ010000063.1"/>
</dbReference>
<evidence type="ECO:0000313" key="3">
    <source>
        <dbReference type="EMBL" id="MED7824979.1"/>
    </source>
</evidence>
<reference evidence="3" key="1">
    <citation type="submission" date="2024-01" db="EMBL/GenBank/DDBJ databases">
        <title>First draft genome sequence data of TA4-1, the type strain of Gram-positive actinobacterium Streptomyces chiangmaiensis.</title>
        <authorList>
            <person name="Yasawong M."/>
            <person name="Nantapong N."/>
        </authorList>
    </citation>
    <scope>NUCLEOTIDE SEQUENCE</scope>
    <source>
        <strain evidence="3">TA4-1</strain>
    </source>
</reference>
<feature type="region of interest" description="Disordered" evidence="1">
    <location>
        <begin position="62"/>
        <end position="86"/>
    </location>
</feature>
<comment type="caution">
    <text evidence="3">The sequence shown here is derived from an EMBL/GenBank/DDBJ whole genome shotgun (WGS) entry which is preliminary data.</text>
</comment>
<evidence type="ECO:0000256" key="2">
    <source>
        <dbReference type="SAM" id="SignalP"/>
    </source>
</evidence>
<gene>
    <name evidence="3" type="ORF">VXC91_24050</name>
</gene>
<evidence type="ECO:0008006" key="5">
    <source>
        <dbReference type="Google" id="ProtNLM"/>
    </source>
</evidence>
<dbReference type="EMBL" id="JAYWVC010000091">
    <property type="protein sequence ID" value="MED7824979.1"/>
    <property type="molecule type" value="Genomic_DNA"/>
</dbReference>
<feature type="chain" id="PRO_5047416820" description="Lipoprotein" evidence="2">
    <location>
        <begin position="33"/>
        <end position="86"/>
    </location>
</feature>
<organism evidence="3 4">
    <name type="scientific">Streptomyces chiangmaiensis</name>
    <dbReference type="NCBI Taxonomy" id="766497"/>
    <lineage>
        <taxon>Bacteria</taxon>
        <taxon>Bacillati</taxon>
        <taxon>Actinomycetota</taxon>
        <taxon>Actinomycetes</taxon>
        <taxon>Kitasatosporales</taxon>
        <taxon>Streptomycetaceae</taxon>
        <taxon>Streptomyces</taxon>
    </lineage>
</organism>
<accession>A0ABU7FPH1</accession>
<evidence type="ECO:0000313" key="4">
    <source>
        <dbReference type="Proteomes" id="UP001333996"/>
    </source>
</evidence>
<proteinExistence type="predicted"/>
<protein>
    <recommendedName>
        <fullName evidence="5">Lipoprotein</fullName>
    </recommendedName>
</protein>
<keyword evidence="4" id="KW-1185">Reference proteome</keyword>
<name>A0ABU7FPH1_9ACTN</name>
<dbReference type="Proteomes" id="UP001333996">
    <property type="component" value="Unassembled WGS sequence"/>
</dbReference>
<sequence>MSDRIKRAAALGVATIAMSAGVVLGTVGSASAATAYHGPDRDHARHGWQDQNYWNRGRHLGHHKKDHRQFGQVGRAWRTNDRDCRR</sequence>